<sequence>MNKTKKRSVYYKKVVFIGGENTKTLQEILQHNVFATEKQLRATDREEAISKDSDQKRLINHYIVRSGMFFGQMIAYNAGEPQPFLTKLSDDEFYKVNSISADSINEENSQQKEFIHSILYFGVYKNHLVVMPSQSLRVKSLEHHLSWLLHDYTNALNPEEVLILQDRPTNVAKQKISDLGGAKEVRIGSQLIFEPKELAKTNATGSWTEKWSAKSVGAHVLKALLGAEWAGLNIQNSLDEENVVVEVVVKYKRSISDQGQSMLDEIATSLRHLDEDDFRIKLNNGSTLDGSELKISNTIEISFLDDGYIAEFDLYDEMRKWLMEHYASGAIED</sequence>
<protein>
    <submittedName>
        <fullName evidence="1">Uncharacterized protein</fullName>
    </submittedName>
</protein>
<dbReference type="AlphaFoldDB" id="A0A380MVW4"/>
<evidence type="ECO:0000313" key="2">
    <source>
        <dbReference type="Proteomes" id="UP000254601"/>
    </source>
</evidence>
<evidence type="ECO:0000313" key="1">
    <source>
        <dbReference type="EMBL" id="SUO96720.1"/>
    </source>
</evidence>
<name>A0A380MVW4_9GAMM</name>
<keyword evidence="2" id="KW-1185">Reference proteome</keyword>
<proteinExistence type="predicted"/>
<accession>A0A380MVW4</accession>
<dbReference type="RefSeq" id="WP_072577294.1">
    <property type="nucleotide sequence ID" value="NZ_LWHB01000154.1"/>
</dbReference>
<reference evidence="1 2" key="1">
    <citation type="submission" date="2018-06" db="EMBL/GenBank/DDBJ databases">
        <authorList>
            <consortium name="Pathogen Informatics"/>
            <person name="Doyle S."/>
        </authorList>
    </citation>
    <scope>NUCLEOTIDE SEQUENCE [LARGE SCALE GENOMIC DNA]</scope>
    <source>
        <strain evidence="1 2">NCTC13337</strain>
    </source>
</reference>
<organism evidence="1 2">
    <name type="scientific">Suttonella ornithocola</name>
    <dbReference type="NCBI Taxonomy" id="279832"/>
    <lineage>
        <taxon>Bacteria</taxon>
        <taxon>Pseudomonadati</taxon>
        <taxon>Pseudomonadota</taxon>
        <taxon>Gammaproteobacteria</taxon>
        <taxon>Cardiobacteriales</taxon>
        <taxon>Cardiobacteriaceae</taxon>
        <taxon>Suttonella</taxon>
    </lineage>
</organism>
<dbReference type="EMBL" id="UHIC01000001">
    <property type="protein sequence ID" value="SUO96720.1"/>
    <property type="molecule type" value="Genomic_DNA"/>
</dbReference>
<gene>
    <name evidence="1" type="ORF">NCTC13337_01987</name>
</gene>
<dbReference type="Proteomes" id="UP000254601">
    <property type="component" value="Unassembled WGS sequence"/>
</dbReference>
<dbReference type="OrthoDB" id="6630675at2"/>